<dbReference type="GO" id="GO:0000470">
    <property type="term" value="P:maturation of LSU-rRNA"/>
    <property type="evidence" value="ECO:0007669"/>
    <property type="project" value="TreeGrafter"/>
</dbReference>
<comment type="similarity">
    <text evidence="1">Belongs to the RRP15 family.</text>
</comment>
<protein>
    <submittedName>
        <fullName evidence="3">Rrp15p</fullName>
    </submittedName>
</protein>
<dbReference type="EMBL" id="CP097507">
    <property type="protein sequence ID" value="URE08153.1"/>
    <property type="molecule type" value="Genomic_DNA"/>
</dbReference>
<dbReference type="PANTHER" id="PTHR13245:SF14">
    <property type="entry name" value="RRP15-LIKE PROTEIN"/>
    <property type="match status" value="1"/>
</dbReference>
<organism evidence="3 4">
    <name type="scientific">Musa troglodytarum</name>
    <name type="common">fe'i banana</name>
    <dbReference type="NCBI Taxonomy" id="320322"/>
    <lineage>
        <taxon>Eukaryota</taxon>
        <taxon>Viridiplantae</taxon>
        <taxon>Streptophyta</taxon>
        <taxon>Embryophyta</taxon>
        <taxon>Tracheophyta</taxon>
        <taxon>Spermatophyta</taxon>
        <taxon>Magnoliopsida</taxon>
        <taxon>Liliopsida</taxon>
        <taxon>Zingiberales</taxon>
        <taxon>Musaceae</taxon>
        <taxon>Musa</taxon>
    </lineage>
</organism>
<dbReference type="AlphaFoldDB" id="A0A9E7K6B3"/>
<feature type="region of interest" description="Disordered" evidence="2">
    <location>
        <begin position="187"/>
        <end position="206"/>
    </location>
</feature>
<evidence type="ECO:0000256" key="2">
    <source>
        <dbReference type="SAM" id="MobiDB-lite"/>
    </source>
</evidence>
<feature type="compositionally biased region" description="Low complexity" evidence="2">
    <location>
        <begin position="33"/>
        <end position="46"/>
    </location>
</feature>
<gene>
    <name evidence="3" type="ORF">MUK42_19955</name>
</gene>
<dbReference type="InterPro" id="IPR012459">
    <property type="entry name" value="Rrp15"/>
</dbReference>
<sequence length="349" mass="38730">MLTLTDRYLFDAINPTIHLSPPSLGRQTSSGMAAELQTLEAAAAPASRKRKPKHKKSKNPSKRVKQKASPMAAAKPRQPSKKMKKLFRKRAREYHSDEEDDGDVESEEEMSSGDEEDFDVRDDGSGGSEGDDEKDGRGAQHGITRFVGGCRAFRVAFMKIMKKHLPDDPLGPILSAHKKLVAEKLAEEDAEHKTKGETKKEKQLAAEKGHIKPANFLDAKEKFLIGVATKGVVKLFNAVSKAQNSQIGLNPSKSKDTKGVESKIVTCFFSFIHFVVLAKRRKQAFYSELQKTNTQVSNSRNDEKSNETGWAPLRVSYMLTSSKLKDWDKMAEPAAVVGQEHESLESSDE</sequence>
<evidence type="ECO:0000256" key="1">
    <source>
        <dbReference type="ARBA" id="ARBA00007462"/>
    </source>
</evidence>
<dbReference type="OrthoDB" id="20949at2759"/>
<feature type="compositionally biased region" description="Acidic residues" evidence="2">
    <location>
        <begin position="96"/>
        <end position="120"/>
    </location>
</feature>
<feature type="compositionally biased region" description="Basic residues" evidence="2">
    <location>
        <begin position="47"/>
        <end position="66"/>
    </location>
</feature>
<dbReference type="GO" id="GO:0000460">
    <property type="term" value="P:maturation of 5.8S rRNA"/>
    <property type="evidence" value="ECO:0007669"/>
    <property type="project" value="TreeGrafter"/>
</dbReference>
<reference evidence="3" key="1">
    <citation type="submission" date="2022-05" db="EMBL/GenBank/DDBJ databases">
        <title>The Musa troglodytarum L. genome provides insights into the mechanism of non-climacteric behaviour and enrichment of carotenoids.</title>
        <authorList>
            <person name="Wang J."/>
        </authorList>
    </citation>
    <scope>NUCLEOTIDE SEQUENCE</scope>
    <source>
        <tissue evidence="3">Leaf</tissue>
    </source>
</reference>
<feature type="compositionally biased region" description="Basic residues" evidence="2">
    <location>
        <begin position="78"/>
        <end position="92"/>
    </location>
</feature>
<accession>A0A9E7K6B3</accession>
<evidence type="ECO:0000313" key="3">
    <source>
        <dbReference type="EMBL" id="URE08153.1"/>
    </source>
</evidence>
<evidence type="ECO:0000313" key="4">
    <source>
        <dbReference type="Proteomes" id="UP001055439"/>
    </source>
</evidence>
<dbReference type="PANTHER" id="PTHR13245">
    <property type="entry name" value="RRP15-LIKE PROTEIN"/>
    <property type="match status" value="1"/>
</dbReference>
<name>A0A9E7K6B3_9LILI</name>
<dbReference type="GO" id="GO:0030687">
    <property type="term" value="C:preribosome, large subunit precursor"/>
    <property type="evidence" value="ECO:0007669"/>
    <property type="project" value="TreeGrafter"/>
</dbReference>
<dbReference type="Pfam" id="PF07890">
    <property type="entry name" value="Rrp15p"/>
    <property type="match status" value="1"/>
</dbReference>
<feature type="region of interest" description="Disordered" evidence="2">
    <location>
        <begin position="17"/>
        <end position="140"/>
    </location>
</feature>
<keyword evidence="4" id="KW-1185">Reference proteome</keyword>
<proteinExistence type="inferred from homology"/>
<dbReference type="Proteomes" id="UP001055439">
    <property type="component" value="Chromosome 5"/>
</dbReference>